<dbReference type="Gene3D" id="3.90.220.20">
    <property type="entry name" value="DNA methylase specificity domains"/>
    <property type="match status" value="2"/>
</dbReference>
<proteinExistence type="inferred from homology"/>
<feature type="domain" description="Type I restriction modification DNA specificity" evidence="4">
    <location>
        <begin position="228"/>
        <end position="406"/>
    </location>
</feature>
<keyword evidence="2" id="KW-0680">Restriction system</keyword>
<evidence type="ECO:0000256" key="2">
    <source>
        <dbReference type="ARBA" id="ARBA00022747"/>
    </source>
</evidence>
<comment type="similarity">
    <text evidence="1">Belongs to the type-I restriction system S methylase family.</text>
</comment>
<gene>
    <name evidence="5" type="ORF">Hsar01_03510</name>
</gene>
<sequence length="424" mass="47549">MPKTKEKKALMPELRFPEFEGEWSETSLKSISTRIRKKVGEKKLTPVSITAGVGFVDQTKKFGRRIAGAQYKNYIHVRRGDFVYNKGNSKTFAQGCIYQLKEFDEAAASTAFICFKLDEDCIDHYFRNLFECNTHGKQLRKFITSGARSDGLLNINPDDFFSIQLPIPPTKPEQQKIADCLDSLDELIAARIAKLAALQDHKKGLLQQLFPAPGQTIPKLRFPGFEGEWEETTWAELVTFKSGGTPAKSNQSFWNGDIPWVTAKDMKEICLSDTQEHISEEAVKNGAKIARESSVLILVRGMTLFKDLPIVFLQRDMSFNQDVKALWTRGNADQSFLPFLLLGNKAEILEAVDAAGHGTGRLNMDDFKSMPVCCPTHPEQQKIADCLSSLDALITAEADLIAALKQHKRGLMQKLFPNPERSKA</sequence>
<keyword evidence="6" id="KW-1185">Reference proteome</keyword>
<dbReference type="Proteomes" id="UP001476282">
    <property type="component" value="Unassembled WGS sequence"/>
</dbReference>
<feature type="domain" description="Type I restriction modification DNA specificity" evidence="4">
    <location>
        <begin position="81"/>
        <end position="194"/>
    </location>
</feature>
<organism evidence="5 6">
    <name type="scientific">Haloferula sargassicola</name>
    <dbReference type="NCBI Taxonomy" id="490096"/>
    <lineage>
        <taxon>Bacteria</taxon>
        <taxon>Pseudomonadati</taxon>
        <taxon>Verrucomicrobiota</taxon>
        <taxon>Verrucomicrobiia</taxon>
        <taxon>Verrucomicrobiales</taxon>
        <taxon>Verrucomicrobiaceae</taxon>
        <taxon>Haloferula</taxon>
    </lineage>
</organism>
<dbReference type="InterPro" id="IPR052021">
    <property type="entry name" value="Type-I_RS_S_subunit"/>
</dbReference>
<name>A0ABP9URV5_9BACT</name>
<dbReference type="Pfam" id="PF01420">
    <property type="entry name" value="Methylase_S"/>
    <property type="match status" value="2"/>
</dbReference>
<comment type="caution">
    <text evidence="5">The sequence shown here is derived from an EMBL/GenBank/DDBJ whole genome shotgun (WGS) entry which is preliminary data.</text>
</comment>
<evidence type="ECO:0000256" key="1">
    <source>
        <dbReference type="ARBA" id="ARBA00010923"/>
    </source>
</evidence>
<dbReference type="Gene3D" id="1.10.287.1120">
    <property type="entry name" value="Bipartite methylase S protein"/>
    <property type="match status" value="1"/>
</dbReference>
<dbReference type="InterPro" id="IPR000055">
    <property type="entry name" value="Restrct_endonuc_typeI_TRD"/>
</dbReference>
<evidence type="ECO:0000256" key="3">
    <source>
        <dbReference type="ARBA" id="ARBA00023125"/>
    </source>
</evidence>
<evidence type="ECO:0000313" key="6">
    <source>
        <dbReference type="Proteomes" id="UP001476282"/>
    </source>
</evidence>
<protein>
    <recommendedName>
        <fullName evidence="4">Type I restriction modification DNA specificity domain-containing protein</fullName>
    </recommendedName>
</protein>
<evidence type="ECO:0000259" key="4">
    <source>
        <dbReference type="Pfam" id="PF01420"/>
    </source>
</evidence>
<reference evidence="5 6" key="1">
    <citation type="submission" date="2024-02" db="EMBL/GenBank/DDBJ databases">
        <title>Haloferula sargassicola NBRC 104335.</title>
        <authorList>
            <person name="Ichikawa N."/>
            <person name="Katano-Makiyama Y."/>
            <person name="Hidaka K."/>
        </authorList>
    </citation>
    <scope>NUCLEOTIDE SEQUENCE [LARGE SCALE GENOMIC DNA]</scope>
    <source>
        <strain evidence="5 6">NBRC 104335</strain>
    </source>
</reference>
<evidence type="ECO:0000313" key="5">
    <source>
        <dbReference type="EMBL" id="GAA5484268.1"/>
    </source>
</evidence>
<dbReference type="PANTHER" id="PTHR30408:SF12">
    <property type="entry name" value="TYPE I RESTRICTION ENZYME MJAVIII SPECIFICITY SUBUNIT"/>
    <property type="match status" value="1"/>
</dbReference>
<dbReference type="EMBL" id="BAABRI010000023">
    <property type="protein sequence ID" value="GAA5484268.1"/>
    <property type="molecule type" value="Genomic_DNA"/>
</dbReference>
<dbReference type="PANTHER" id="PTHR30408">
    <property type="entry name" value="TYPE-1 RESTRICTION ENZYME ECOKI SPECIFICITY PROTEIN"/>
    <property type="match status" value="1"/>
</dbReference>
<dbReference type="CDD" id="cd17249">
    <property type="entry name" value="RMtype1_S_EcoR124I-TRD2-CR2_like"/>
    <property type="match status" value="1"/>
</dbReference>
<dbReference type="InterPro" id="IPR044946">
    <property type="entry name" value="Restrct_endonuc_typeI_TRD_sf"/>
</dbReference>
<accession>A0ABP9URV5</accession>
<keyword evidence="3" id="KW-0238">DNA-binding</keyword>
<dbReference type="SUPFAM" id="SSF116734">
    <property type="entry name" value="DNA methylase specificity domain"/>
    <property type="match status" value="2"/>
</dbReference>
<dbReference type="RefSeq" id="WP_353568367.1">
    <property type="nucleotide sequence ID" value="NZ_BAABRI010000023.1"/>
</dbReference>